<protein>
    <submittedName>
        <fullName evidence="7">Uncharacterized protein</fullName>
    </submittedName>
</protein>
<dbReference type="Pfam" id="PF01395">
    <property type="entry name" value="PBP_GOBP"/>
    <property type="match status" value="2"/>
</dbReference>
<feature type="signal peptide" evidence="6">
    <location>
        <begin position="1"/>
        <end position="21"/>
    </location>
</feature>
<dbReference type="PANTHER" id="PTHR11857:SF46">
    <property type="entry name" value="GENERAL ODORANT-BINDING PROTEIN 99A-RELATED"/>
    <property type="match status" value="1"/>
</dbReference>
<evidence type="ECO:0000256" key="5">
    <source>
        <dbReference type="ARBA" id="ARBA00023157"/>
    </source>
</evidence>
<dbReference type="InterPro" id="IPR036728">
    <property type="entry name" value="PBP_GOBP_sf"/>
</dbReference>
<keyword evidence="3" id="KW-0964">Secreted</keyword>
<keyword evidence="5" id="KW-1015">Disulfide bond</keyword>
<feature type="chain" id="PRO_5045194241" evidence="6">
    <location>
        <begin position="22"/>
        <end position="298"/>
    </location>
</feature>
<evidence type="ECO:0000256" key="1">
    <source>
        <dbReference type="ARBA" id="ARBA00004613"/>
    </source>
</evidence>
<evidence type="ECO:0000313" key="7">
    <source>
        <dbReference type="EnsemblMetazoa" id="AALFPA23_023522.P34996"/>
    </source>
</evidence>
<dbReference type="CDD" id="cd23992">
    <property type="entry name" value="PBP_GOBP"/>
    <property type="match status" value="1"/>
</dbReference>
<dbReference type="Proteomes" id="UP000069940">
    <property type="component" value="Unassembled WGS sequence"/>
</dbReference>
<evidence type="ECO:0000256" key="2">
    <source>
        <dbReference type="ARBA" id="ARBA00008098"/>
    </source>
</evidence>
<comment type="subcellular location">
    <subcellularLocation>
        <location evidence="1">Secreted</location>
    </subcellularLocation>
</comment>
<evidence type="ECO:0000313" key="8">
    <source>
        <dbReference type="Proteomes" id="UP000069940"/>
    </source>
</evidence>
<dbReference type="SUPFAM" id="SSF47565">
    <property type="entry name" value="Insect pheromone/odorant-binding proteins"/>
    <property type="match status" value="2"/>
</dbReference>
<evidence type="ECO:0000256" key="6">
    <source>
        <dbReference type="SAM" id="SignalP"/>
    </source>
</evidence>
<evidence type="ECO:0000256" key="3">
    <source>
        <dbReference type="ARBA" id="ARBA00022525"/>
    </source>
</evidence>
<name>A0ABM2A1A6_AEDAL</name>
<accession>A0ABM2A1A6</accession>
<dbReference type="GeneID" id="115260830"/>
<organism evidence="7 8">
    <name type="scientific">Aedes albopictus</name>
    <name type="common">Asian tiger mosquito</name>
    <name type="synonym">Stegomyia albopicta</name>
    <dbReference type="NCBI Taxonomy" id="7160"/>
    <lineage>
        <taxon>Eukaryota</taxon>
        <taxon>Metazoa</taxon>
        <taxon>Ecdysozoa</taxon>
        <taxon>Arthropoda</taxon>
        <taxon>Hexapoda</taxon>
        <taxon>Insecta</taxon>
        <taxon>Pterygota</taxon>
        <taxon>Neoptera</taxon>
        <taxon>Endopterygota</taxon>
        <taxon>Diptera</taxon>
        <taxon>Nematocera</taxon>
        <taxon>Culicoidea</taxon>
        <taxon>Culicidae</taxon>
        <taxon>Culicinae</taxon>
        <taxon>Aedini</taxon>
        <taxon>Aedes</taxon>
        <taxon>Stegomyia</taxon>
    </lineage>
</organism>
<dbReference type="PANTHER" id="PTHR11857">
    <property type="entry name" value="ODORANT BINDING PROTEIN-RELATED"/>
    <property type="match status" value="1"/>
</dbReference>
<sequence length="298" mass="33180">MRGFSSLIVLAVVALAGGVLGRHDAAFKSFGSTGGECSQYLNNDGNGDCNVHCIGVVAHVWNDTLAKFTQNYAGYFVPDPKDDCYVNRTERCLMQVDKSVEVYDKCTRARQLGQCYADQYGELVPTQLQYVPMTDLQYTRVFLQCAAMLGLSTADLDAMVQQGAYNVPAGECLLRCTLIRMGLYTDEKGFDVPLATRQCGLYNATSDIDQCQANVMASQCDKCKRTVTIAKDCLNMHYNVRKVGESYALELYGGVCYSSCSYFFYCYYYGCPYLSYYNYQETGSSSYAVNSNYFEFAG</sequence>
<evidence type="ECO:0000256" key="4">
    <source>
        <dbReference type="ARBA" id="ARBA00022729"/>
    </source>
</evidence>
<reference evidence="8" key="1">
    <citation type="journal article" date="2015" name="Proc. Natl. Acad. Sci. U.S.A.">
        <title>Genome sequence of the Asian Tiger mosquito, Aedes albopictus, reveals insights into its biology, genetics, and evolution.</title>
        <authorList>
            <person name="Chen X.G."/>
            <person name="Jiang X."/>
            <person name="Gu J."/>
            <person name="Xu M."/>
            <person name="Wu Y."/>
            <person name="Deng Y."/>
            <person name="Zhang C."/>
            <person name="Bonizzoni M."/>
            <person name="Dermauw W."/>
            <person name="Vontas J."/>
            <person name="Armbruster P."/>
            <person name="Huang X."/>
            <person name="Yang Y."/>
            <person name="Zhang H."/>
            <person name="He W."/>
            <person name="Peng H."/>
            <person name="Liu Y."/>
            <person name="Wu K."/>
            <person name="Chen J."/>
            <person name="Lirakis M."/>
            <person name="Topalis P."/>
            <person name="Van Leeuwen T."/>
            <person name="Hall A.B."/>
            <person name="Jiang X."/>
            <person name="Thorpe C."/>
            <person name="Mueller R.L."/>
            <person name="Sun C."/>
            <person name="Waterhouse R.M."/>
            <person name="Yan G."/>
            <person name="Tu Z.J."/>
            <person name="Fang X."/>
            <person name="James A.A."/>
        </authorList>
    </citation>
    <scope>NUCLEOTIDE SEQUENCE [LARGE SCALE GENOMIC DNA]</scope>
    <source>
        <strain evidence="8">Foshan</strain>
    </source>
</reference>
<dbReference type="Gene3D" id="1.10.238.20">
    <property type="entry name" value="Pheromone/general odorant binding protein domain"/>
    <property type="match status" value="2"/>
</dbReference>
<proteinExistence type="inferred from homology"/>
<dbReference type="RefSeq" id="XP_029718010.2">
    <property type="nucleotide sequence ID" value="XM_029862150.2"/>
</dbReference>
<dbReference type="InterPro" id="IPR006170">
    <property type="entry name" value="PBP/GOBP"/>
</dbReference>
<dbReference type="EnsemblMetazoa" id="AALFPA23_023522.R34996">
    <property type="protein sequence ID" value="AALFPA23_023522.P34996"/>
    <property type="gene ID" value="AALFPA23_023522"/>
</dbReference>
<reference evidence="7" key="2">
    <citation type="submission" date="2025-05" db="UniProtKB">
        <authorList>
            <consortium name="EnsemblMetazoa"/>
        </authorList>
    </citation>
    <scope>IDENTIFICATION</scope>
    <source>
        <strain evidence="7">Foshan</strain>
    </source>
</reference>
<keyword evidence="4 6" id="KW-0732">Signal</keyword>
<keyword evidence="8" id="KW-1185">Reference proteome</keyword>
<comment type="similarity">
    <text evidence="2">Belongs to the PBP/GOBP family.</text>
</comment>